<dbReference type="GO" id="GO:0003755">
    <property type="term" value="F:peptidyl-prolyl cis-trans isomerase activity"/>
    <property type="evidence" value="ECO:0007669"/>
    <property type="project" value="UniProtKB-UniRule"/>
</dbReference>
<comment type="caution">
    <text evidence="8">The sequence shown here is derived from an EMBL/GenBank/DDBJ whole genome shotgun (WGS) entry which is preliminary data.</text>
</comment>
<dbReference type="EMBL" id="JADKGY010000001">
    <property type="protein sequence ID" value="MBK9981450.1"/>
    <property type="molecule type" value="Genomic_DNA"/>
</dbReference>
<gene>
    <name evidence="8" type="ORF">IPP15_03320</name>
</gene>
<organism evidence="8 9">
    <name type="scientific">Candidatus Opimibacter skivensis</name>
    <dbReference type="NCBI Taxonomy" id="2982028"/>
    <lineage>
        <taxon>Bacteria</taxon>
        <taxon>Pseudomonadati</taxon>
        <taxon>Bacteroidota</taxon>
        <taxon>Saprospiria</taxon>
        <taxon>Saprospirales</taxon>
        <taxon>Saprospiraceae</taxon>
        <taxon>Candidatus Opimibacter</taxon>
    </lineage>
</organism>
<accession>A0A9D7SQM6</accession>
<name>A0A9D7SQM6_9BACT</name>
<evidence type="ECO:0000256" key="5">
    <source>
        <dbReference type="PROSITE-ProRule" id="PRU00277"/>
    </source>
</evidence>
<reference evidence="8 9" key="1">
    <citation type="submission" date="2020-10" db="EMBL/GenBank/DDBJ databases">
        <title>Connecting structure to function with the recovery of over 1000 high-quality activated sludge metagenome-assembled genomes encoding full-length rRNA genes using long-read sequencing.</title>
        <authorList>
            <person name="Singleton C.M."/>
            <person name="Petriglieri F."/>
            <person name="Kristensen J.M."/>
            <person name="Kirkegaard R.H."/>
            <person name="Michaelsen T.Y."/>
            <person name="Andersen M.H."/>
            <person name="Karst S.M."/>
            <person name="Dueholm M.S."/>
            <person name="Nielsen P.H."/>
            <person name="Albertsen M."/>
        </authorList>
    </citation>
    <scope>NUCLEOTIDE SEQUENCE [LARGE SCALE GENOMIC DNA]</scope>
    <source>
        <strain evidence="8">Ribe_18-Q3-R11-54_MAXAC.273</strain>
    </source>
</reference>
<evidence type="ECO:0000256" key="1">
    <source>
        <dbReference type="ARBA" id="ARBA00000971"/>
    </source>
</evidence>
<dbReference type="PANTHER" id="PTHR43811:SF19">
    <property type="entry name" value="39 KDA FK506-BINDING NUCLEAR PROTEIN"/>
    <property type="match status" value="1"/>
</dbReference>
<dbReference type="EC" id="5.2.1.8" evidence="6"/>
<sequence length="135" mass="14451">MPEIEAKTAATYAAFKKGDLKDKIKSTASGLRYIMEEPGDEGTKPEKGAQVSVHYYGMLDADGKMFDSSFKAGQPYQFPVGVGQVIPGWDEGIMLLNKGAKATLFIPASLGYGAAGSPPVIPANADLIFYVELER</sequence>
<keyword evidence="4 5" id="KW-0413">Isomerase</keyword>
<evidence type="ECO:0000256" key="4">
    <source>
        <dbReference type="ARBA" id="ARBA00023235"/>
    </source>
</evidence>
<dbReference type="PANTHER" id="PTHR43811">
    <property type="entry name" value="FKBP-TYPE PEPTIDYL-PROLYL CIS-TRANS ISOMERASE FKPA"/>
    <property type="match status" value="1"/>
</dbReference>
<protein>
    <recommendedName>
        <fullName evidence="6">Peptidyl-prolyl cis-trans isomerase</fullName>
        <ecNumber evidence="6">5.2.1.8</ecNumber>
    </recommendedName>
</protein>
<evidence type="ECO:0000259" key="7">
    <source>
        <dbReference type="PROSITE" id="PS50059"/>
    </source>
</evidence>
<comment type="catalytic activity">
    <reaction evidence="1 5 6">
        <text>[protein]-peptidylproline (omega=180) = [protein]-peptidylproline (omega=0)</text>
        <dbReference type="Rhea" id="RHEA:16237"/>
        <dbReference type="Rhea" id="RHEA-COMP:10747"/>
        <dbReference type="Rhea" id="RHEA-COMP:10748"/>
        <dbReference type="ChEBI" id="CHEBI:83833"/>
        <dbReference type="ChEBI" id="CHEBI:83834"/>
        <dbReference type="EC" id="5.2.1.8"/>
    </reaction>
</comment>
<dbReference type="PROSITE" id="PS50059">
    <property type="entry name" value="FKBP_PPIASE"/>
    <property type="match status" value="1"/>
</dbReference>
<keyword evidence="3 5" id="KW-0697">Rotamase</keyword>
<evidence type="ECO:0000256" key="3">
    <source>
        <dbReference type="ARBA" id="ARBA00023110"/>
    </source>
</evidence>
<dbReference type="Gene3D" id="3.10.50.40">
    <property type="match status" value="1"/>
</dbReference>
<comment type="similarity">
    <text evidence="2 6">Belongs to the FKBP-type PPIase family.</text>
</comment>
<dbReference type="Proteomes" id="UP000808337">
    <property type="component" value="Unassembled WGS sequence"/>
</dbReference>
<dbReference type="InterPro" id="IPR001179">
    <property type="entry name" value="PPIase_FKBP_dom"/>
</dbReference>
<dbReference type="SUPFAM" id="SSF54534">
    <property type="entry name" value="FKBP-like"/>
    <property type="match status" value="1"/>
</dbReference>
<evidence type="ECO:0000256" key="2">
    <source>
        <dbReference type="ARBA" id="ARBA00006577"/>
    </source>
</evidence>
<dbReference type="FunFam" id="3.10.50.40:FF:000047">
    <property type="entry name" value="Peptidylprolyl isomerase"/>
    <property type="match status" value="1"/>
</dbReference>
<dbReference type="InterPro" id="IPR046357">
    <property type="entry name" value="PPIase_dom_sf"/>
</dbReference>
<evidence type="ECO:0000313" key="9">
    <source>
        <dbReference type="Proteomes" id="UP000808337"/>
    </source>
</evidence>
<evidence type="ECO:0000313" key="8">
    <source>
        <dbReference type="EMBL" id="MBK9981450.1"/>
    </source>
</evidence>
<dbReference type="Pfam" id="PF00254">
    <property type="entry name" value="FKBP_C"/>
    <property type="match status" value="1"/>
</dbReference>
<feature type="domain" description="PPIase FKBP-type" evidence="7">
    <location>
        <begin position="48"/>
        <end position="135"/>
    </location>
</feature>
<dbReference type="AlphaFoldDB" id="A0A9D7SQM6"/>
<evidence type="ECO:0000256" key="6">
    <source>
        <dbReference type="RuleBase" id="RU003915"/>
    </source>
</evidence>
<proteinExistence type="inferred from homology"/>